<dbReference type="InParanoid" id="A0A1S3K1I7"/>
<dbReference type="FunFam" id="1.25.40.420:FF:000001">
    <property type="entry name" value="Kelch-like family member 12"/>
    <property type="match status" value="1"/>
</dbReference>
<dbReference type="PANTHER" id="PTHR45632">
    <property type="entry name" value="LD33804P"/>
    <property type="match status" value="1"/>
</dbReference>
<dbReference type="SMART" id="SM00225">
    <property type="entry name" value="BTB"/>
    <property type="match status" value="1"/>
</dbReference>
<organism evidence="4 5">
    <name type="scientific">Lingula anatina</name>
    <name type="common">Brachiopod</name>
    <name type="synonym">Lingula unguis</name>
    <dbReference type="NCBI Taxonomy" id="7574"/>
    <lineage>
        <taxon>Eukaryota</taxon>
        <taxon>Metazoa</taxon>
        <taxon>Spiralia</taxon>
        <taxon>Lophotrochozoa</taxon>
        <taxon>Brachiopoda</taxon>
        <taxon>Linguliformea</taxon>
        <taxon>Lingulata</taxon>
        <taxon>Lingulida</taxon>
        <taxon>Linguloidea</taxon>
        <taxon>Lingulidae</taxon>
        <taxon>Lingula</taxon>
    </lineage>
</organism>
<accession>A0A1S3K1I7</accession>
<proteinExistence type="predicted"/>
<dbReference type="SUPFAM" id="SSF54695">
    <property type="entry name" value="POZ domain"/>
    <property type="match status" value="1"/>
</dbReference>
<dbReference type="SUPFAM" id="SSF117281">
    <property type="entry name" value="Kelch motif"/>
    <property type="match status" value="1"/>
</dbReference>
<protein>
    <submittedName>
        <fullName evidence="5">Kelch-like protein diablo</fullName>
    </submittedName>
</protein>
<dbReference type="RefSeq" id="XP_013416498.1">
    <property type="nucleotide sequence ID" value="XM_013561044.1"/>
</dbReference>
<keyword evidence="4" id="KW-1185">Reference proteome</keyword>
<dbReference type="Proteomes" id="UP000085678">
    <property type="component" value="Unplaced"/>
</dbReference>
<dbReference type="OrthoDB" id="45365at2759"/>
<dbReference type="KEGG" id="lak:106178044"/>
<sequence length="603" mass="67754">MAALLLQKLRKKESLSSNDEVQCKVLENHATHILHSLECLWKQESMCDVSLLADTSERILVHRLVLVSSCDYFHDLFSRETMYVDEQVQVRLSGISVSTLKDLVTCMYTGRISINDSNVLDLLTAADYLKFYAVQEACGVYLSDRLNSENCLRMLKMAYTYNLRDLIDKALKIAAENFTDIAITQDFRQLEVSHVKALLAQDGLKVDCELDAFNRALEWIEVDLNERKQHALELLRQIRLPLIDVSDIVDHVETVGYLMEIPGCQELVKEALHYHCLPARQSILQSSRTKPRSNFILESVLAVGGAPRLKTDPVSSQVLFYNSQTDEWRTLTNLKEPRHHHAVAVLSGFLYVAGGEKTNGQETPLNTAHRYDPRTDTWLQIASMKHCRESFQLGVLNGLIYAVGGRVNQKSSLADVERYNPAVDEWEPITPLSTPRRSAAVASLNGRLYAMGGSGDRLISSRVERYNPLTDNWEIRRSLSTPRFFAMLVPWANHLFLVGGATLDPSGNVTCVSCIERYTPVTDTWCTLSSMQEPRAEAGCALLGSKIYVVGGYSWNRGARLSSVEVYDIDKDTWSPAASIHTPYTGISCGALTLYRLPNKSHE</sequence>
<reference evidence="5" key="1">
    <citation type="submission" date="2025-08" db="UniProtKB">
        <authorList>
            <consortium name="RefSeq"/>
        </authorList>
    </citation>
    <scope>IDENTIFICATION</scope>
    <source>
        <tissue evidence="5">Gonads</tissue>
    </source>
</reference>
<dbReference type="SMART" id="SM00612">
    <property type="entry name" value="Kelch"/>
    <property type="match status" value="6"/>
</dbReference>
<evidence type="ECO:0000259" key="3">
    <source>
        <dbReference type="PROSITE" id="PS50097"/>
    </source>
</evidence>
<dbReference type="Gene3D" id="2.120.10.80">
    <property type="entry name" value="Kelch-type beta propeller"/>
    <property type="match status" value="2"/>
</dbReference>
<dbReference type="GeneID" id="106178044"/>
<dbReference type="InterPro" id="IPR000210">
    <property type="entry name" value="BTB/POZ_dom"/>
</dbReference>
<dbReference type="PROSITE" id="PS50097">
    <property type="entry name" value="BTB"/>
    <property type="match status" value="1"/>
</dbReference>
<keyword evidence="2" id="KW-0677">Repeat</keyword>
<gene>
    <name evidence="5" type="primary">LOC106178044</name>
</gene>
<dbReference type="Pfam" id="PF00651">
    <property type="entry name" value="BTB"/>
    <property type="match status" value="1"/>
</dbReference>
<dbReference type="PIRSF" id="PIRSF037037">
    <property type="entry name" value="Kelch-like_protein_gigaxonin"/>
    <property type="match status" value="1"/>
</dbReference>
<feature type="domain" description="BTB" evidence="3">
    <location>
        <begin position="47"/>
        <end position="116"/>
    </location>
</feature>
<dbReference type="SMART" id="SM00875">
    <property type="entry name" value="BACK"/>
    <property type="match status" value="1"/>
</dbReference>
<evidence type="ECO:0000256" key="2">
    <source>
        <dbReference type="ARBA" id="ARBA00022737"/>
    </source>
</evidence>
<dbReference type="Pfam" id="PF01344">
    <property type="entry name" value="Kelch_1"/>
    <property type="match status" value="1"/>
</dbReference>
<dbReference type="Pfam" id="PF24681">
    <property type="entry name" value="Kelch_KLHDC2_KLHL20_DRC7"/>
    <property type="match status" value="1"/>
</dbReference>
<dbReference type="InterPro" id="IPR011705">
    <property type="entry name" value="BACK"/>
</dbReference>
<dbReference type="Pfam" id="PF07707">
    <property type="entry name" value="BACK"/>
    <property type="match status" value="1"/>
</dbReference>
<dbReference type="PANTHER" id="PTHR45632:SF10">
    <property type="entry name" value="BTB DOMAIN-CONTAINING PROTEIN"/>
    <property type="match status" value="1"/>
</dbReference>
<dbReference type="InterPro" id="IPR006652">
    <property type="entry name" value="Kelch_1"/>
</dbReference>
<dbReference type="AlphaFoldDB" id="A0A1S3K1I7"/>
<dbReference type="Gene3D" id="1.25.40.420">
    <property type="match status" value="1"/>
</dbReference>
<evidence type="ECO:0000313" key="4">
    <source>
        <dbReference type="Proteomes" id="UP000085678"/>
    </source>
</evidence>
<dbReference type="STRING" id="7574.A0A1S3K1I7"/>
<dbReference type="InterPro" id="IPR017096">
    <property type="entry name" value="BTB-kelch_protein"/>
</dbReference>
<name>A0A1S3K1I7_LINAN</name>
<dbReference type="InterPro" id="IPR015915">
    <property type="entry name" value="Kelch-typ_b-propeller"/>
</dbReference>
<evidence type="ECO:0000313" key="5">
    <source>
        <dbReference type="RefSeq" id="XP_013416498.1"/>
    </source>
</evidence>
<keyword evidence="1" id="KW-0880">Kelch repeat</keyword>
<dbReference type="Gene3D" id="3.30.710.10">
    <property type="entry name" value="Potassium Channel Kv1.1, Chain A"/>
    <property type="match status" value="1"/>
</dbReference>
<dbReference type="InterPro" id="IPR011333">
    <property type="entry name" value="SKP1/BTB/POZ_sf"/>
</dbReference>
<evidence type="ECO:0000256" key="1">
    <source>
        <dbReference type="ARBA" id="ARBA00022441"/>
    </source>
</evidence>